<feature type="transmembrane region" description="Helical" evidence="1">
    <location>
        <begin position="5"/>
        <end position="25"/>
    </location>
</feature>
<feature type="transmembrane region" description="Helical" evidence="1">
    <location>
        <begin position="247"/>
        <end position="266"/>
    </location>
</feature>
<organism evidence="2 3">
    <name type="scientific">Rhizobium leguminosarum</name>
    <dbReference type="NCBI Taxonomy" id="384"/>
    <lineage>
        <taxon>Bacteria</taxon>
        <taxon>Pseudomonadati</taxon>
        <taxon>Pseudomonadota</taxon>
        <taxon>Alphaproteobacteria</taxon>
        <taxon>Hyphomicrobiales</taxon>
        <taxon>Rhizobiaceae</taxon>
        <taxon>Rhizobium/Agrobacterium group</taxon>
        <taxon>Rhizobium</taxon>
    </lineage>
</organism>
<keyword evidence="1" id="KW-1133">Transmembrane helix</keyword>
<feature type="transmembrane region" description="Helical" evidence="1">
    <location>
        <begin position="61"/>
        <end position="78"/>
    </location>
</feature>
<feature type="transmembrane region" description="Helical" evidence="1">
    <location>
        <begin position="339"/>
        <end position="359"/>
    </location>
</feature>
<accession>A0AAE2T118</accession>
<dbReference type="RefSeq" id="WP_183610488.1">
    <property type="nucleotide sequence ID" value="NZ_JACHAZ010000014.1"/>
</dbReference>
<sequence>MLKPIVATLFAINMMLAVVLVRLSVGGLPVRLLFVAVLLAVVGAYAPGLIVRAVTDQRNQIFLIAFLTCCALISSALVGDGFTYSIGQVFQIHIQAIVGLIVGYCVITIVGYQSTVLIFLLPIAISSIFAALQFAGFSPAWSAYDALSALQPRDLADFEGFDAHYRALGLSYSPVHLGTQLCLAFAVIFAYRVSQVGRSAIMSGLDRRLIATVAITGFVAICSGNRSPMLGLAVFFCLYLASAKPMLGLLAGLFMAAAVLLGDSIVEAMNSSGLRTFNTENSSGEGRLVLSVYGSMLFFYRPFGYGLSFDSVAHYSEYWDWLKNYPNSQAITIHALHNYYLMFINKHGVLALFVVPYLLRAFSKNLVGVLAFVPYLVHIFYHNDGPLQADFMFWYIIPLVAQNPAFYPQQDREMTRTVAAREPVRVMTVR</sequence>
<dbReference type="AlphaFoldDB" id="A0AAE2T118"/>
<keyword evidence="1" id="KW-0472">Membrane</keyword>
<feature type="transmembrane region" description="Helical" evidence="1">
    <location>
        <begin position="117"/>
        <end position="137"/>
    </location>
</feature>
<feature type="transmembrane region" description="Helical" evidence="1">
    <location>
        <begin position="366"/>
        <end position="383"/>
    </location>
</feature>
<dbReference type="EMBL" id="JACIGO010000014">
    <property type="protein sequence ID" value="MBB4294148.1"/>
    <property type="molecule type" value="Genomic_DNA"/>
</dbReference>
<feature type="transmembrane region" description="Helical" evidence="1">
    <location>
        <begin position="389"/>
        <end position="407"/>
    </location>
</feature>
<dbReference type="Proteomes" id="UP000538507">
    <property type="component" value="Unassembled WGS sequence"/>
</dbReference>
<feature type="transmembrane region" description="Helical" evidence="1">
    <location>
        <begin position="90"/>
        <end position="110"/>
    </location>
</feature>
<feature type="transmembrane region" description="Helical" evidence="1">
    <location>
        <begin position="175"/>
        <end position="193"/>
    </location>
</feature>
<protein>
    <recommendedName>
        <fullName evidence="4">O-antigen ligase domain-containing protein</fullName>
    </recommendedName>
</protein>
<evidence type="ECO:0000313" key="3">
    <source>
        <dbReference type="Proteomes" id="UP000538507"/>
    </source>
</evidence>
<name>A0AAE2T118_RHILE</name>
<proteinExistence type="predicted"/>
<comment type="caution">
    <text evidence="2">The sequence shown here is derived from an EMBL/GenBank/DDBJ whole genome shotgun (WGS) entry which is preliminary data.</text>
</comment>
<evidence type="ECO:0000256" key="1">
    <source>
        <dbReference type="SAM" id="Phobius"/>
    </source>
</evidence>
<gene>
    <name evidence="2" type="ORF">GGE16_006247</name>
</gene>
<evidence type="ECO:0000313" key="2">
    <source>
        <dbReference type="EMBL" id="MBB4294148.1"/>
    </source>
</evidence>
<feature type="transmembrane region" description="Helical" evidence="1">
    <location>
        <begin position="286"/>
        <end position="303"/>
    </location>
</feature>
<reference evidence="2 3" key="1">
    <citation type="submission" date="2020-08" db="EMBL/GenBank/DDBJ databases">
        <title>Genomic Encyclopedia of Type Strains, Phase IV (KMG-V): Genome sequencing to study the core and pangenomes of soil and plant-associated prokaryotes.</title>
        <authorList>
            <person name="Whitman W."/>
        </authorList>
    </citation>
    <scope>NUCLEOTIDE SEQUENCE [LARGE SCALE GENOMIC DNA]</scope>
    <source>
        <strain evidence="2 3">SEMIA 415</strain>
    </source>
</reference>
<evidence type="ECO:0008006" key="4">
    <source>
        <dbReference type="Google" id="ProtNLM"/>
    </source>
</evidence>
<keyword evidence="1" id="KW-0812">Transmembrane</keyword>
<feature type="transmembrane region" description="Helical" evidence="1">
    <location>
        <begin position="31"/>
        <end position="54"/>
    </location>
</feature>
<feature type="transmembrane region" description="Helical" evidence="1">
    <location>
        <begin position="213"/>
        <end position="241"/>
    </location>
</feature>